<evidence type="ECO:0000313" key="3">
    <source>
        <dbReference type="EMBL" id="KAJ7425017.1"/>
    </source>
</evidence>
<evidence type="ECO:0000256" key="1">
    <source>
        <dbReference type="SAM" id="SignalP"/>
    </source>
</evidence>
<feature type="chain" id="PRO_5046025750" description="Reverse transcriptase domain-containing protein" evidence="1">
    <location>
        <begin position="20"/>
        <end position="144"/>
    </location>
</feature>
<evidence type="ECO:0000313" key="4">
    <source>
        <dbReference type="Proteomes" id="UP001145742"/>
    </source>
</evidence>
<sequence length="144" mass="16051">MSWTDALFVVLKTVWVVDQRVVVNGATSSWCPVNAGIPQGSVLESVLFNIFVNDMDESTVCNLSKFTDNAEFGGSVVMLEGRKALQRDLDSLHQCAKANSMTFNKVKCWILYLGHNNLIQHYRFVKEWLESGPAQKDLGVLVGI</sequence>
<protein>
    <recommendedName>
        <fullName evidence="2">Reverse transcriptase domain-containing protein</fullName>
    </recommendedName>
</protein>
<dbReference type="PANTHER" id="PTHR33332">
    <property type="entry name" value="REVERSE TRANSCRIPTASE DOMAIN-CONTAINING PROTEIN"/>
    <property type="match status" value="1"/>
</dbReference>
<keyword evidence="4" id="KW-1185">Reference proteome</keyword>
<proteinExistence type="predicted"/>
<evidence type="ECO:0000259" key="2">
    <source>
        <dbReference type="Pfam" id="PF00078"/>
    </source>
</evidence>
<dbReference type="Proteomes" id="UP001145742">
    <property type="component" value="Unassembled WGS sequence"/>
</dbReference>
<dbReference type="InterPro" id="IPR000477">
    <property type="entry name" value="RT_dom"/>
</dbReference>
<feature type="signal peptide" evidence="1">
    <location>
        <begin position="1"/>
        <end position="19"/>
    </location>
</feature>
<organism evidence="3 4">
    <name type="scientific">Willisornis vidua</name>
    <name type="common">Xingu scale-backed antbird</name>
    <dbReference type="NCBI Taxonomy" id="1566151"/>
    <lineage>
        <taxon>Eukaryota</taxon>
        <taxon>Metazoa</taxon>
        <taxon>Chordata</taxon>
        <taxon>Craniata</taxon>
        <taxon>Vertebrata</taxon>
        <taxon>Euteleostomi</taxon>
        <taxon>Archelosauria</taxon>
        <taxon>Archosauria</taxon>
        <taxon>Dinosauria</taxon>
        <taxon>Saurischia</taxon>
        <taxon>Theropoda</taxon>
        <taxon>Coelurosauria</taxon>
        <taxon>Aves</taxon>
        <taxon>Neognathae</taxon>
        <taxon>Neoaves</taxon>
        <taxon>Telluraves</taxon>
        <taxon>Australaves</taxon>
        <taxon>Passeriformes</taxon>
        <taxon>Thamnophilidae</taxon>
        <taxon>Willisornis</taxon>
    </lineage>
</organism>
<name>A0ABQ9DLZ1_9PASS</name>
<keyword evidence="1" id="KW-0732">Signal</keyword>
<reference evidence="3" key="1">
    <citation type="submission" date="2019-10" db="EMBL/GenBank/DDBJ databases">
        <authorList>
            <person name="Soares A.E.R."/>
            <person name="Aleixo A."/>
            <person name="Schneider P."/>
            <person name="Miyaki C.Y."/>
            <person name="Schneider M.P."/>
            <person name="Mello C."/>
            <person name="Vasconcelos A.T.R."/>
        </authorList>
    </citation>
    <scope>NUCLEOTIDE SEQUENCE</scope>
    <source>
        <tissue evidence="3">Muscle</tissue>
    </source>
</reference>
<feature type="domain" description="Reverse transcriptase" evidence="2">
    <location>
        <begin position="16"/>
        <end position="114"/>
    </location>
</feature>
<dbReference type="EMBL" id="WHWB01032573">
    <property type="protein sequence ID" value="KAJ7425017.1"/>
    <property type="molecule type" value="Genomic_DNA"/>
</dbReference>
<gene>
    <name evidence="3" type="ORF">WISP_25766</name>
</gene>
<accession>A0ABQ9DLZ1</accession>
<comment type="caution">
    <text evidence="3">The sequence shown here is derived from an EMBL/GenBank/DDBJ whole genome shotgun (WGS) entry which is preliminary data.</text>
</comment>
<dbReference type="Pfam" id="PF00078">
    <property type="entry name" value="RVT_1"/>
    <property type="match status" value="1"/>
</dbReference>